<dbReference type="InterPro" id="IPR019410">
    <property type="entry name" value="Methyltransf_16"/>
</dbReference>
<dbReference type="EMBL" id="CP138582">
    <property type="protein sequence ID" value="WPG99338.1"/>
    <property type="molecule type" value="Genomic_DNA"/>
</dbReference>
<evidence type="ECO:0000313" key="2">
    <source>
        <dbReference type="Proteomes" id="UP001303373"/>
    </source>
</evidence>
<accession>A0AAQ3R6E2</accession>
<dbReference type="Pfam" id="PF10294">
    <property type="entry name" value="Methyltransf_16"/>
    <property type="match status" value="1"/>
</dbReference>
<keyword evidence="2" id="KW-1185">Reference proteome</keyword>
<dbReference type="Proteomes" id="UP001303373">
    <property type="component" value="Chromosome 3"/>
</dbReference>
<protein>
    <recommendedName>
        <fullName evidence="3">Diaminohydroxyphosphoribosylamino-pyrimidine deaminase</fullName>
    </recommendedName>
</protein>
<dbReference type="PANTHER" id="PTHR14614:SF109">
    <property type="entry name" value="RIBOSOMAL LYSINE N-METHYLTRANSFERASE 5"/>
    <property type="match status" value="1"/>
</dbReference>
<organism evidence="1 2">
    <name type="scientific">Acrodontium crateriforme</name>
    <dbReference type="NCBI Taxonomy" id="150365"/>
    <lineage>
        <taxon>Eukaryota</taxon>
        <taxon>Fungi</taxon>
        <taxon>Dikarya</taxon>
        <taxon>Ascomycota</taxon>
        <taxon>Pezizomycotina</taxon>
        <taxon>Dothideomycetes</taxon>
        <taxon>Dothideomycetidae</taxon>
        <taxon>Mycosphaerellales</taxon>
        <taxon>Teratosphaeriaceae</taxon>
        <taxon>Acrodontium</taxon>
    </lineage>
</organism>
<dbReference type="AlphaFoldDB" id="A0AAQ3R6E2"/>
<dbReference type="GO" id="GO:0005829">
    <property type="term" value="C:cytosol"/>
    <property type="evidence" value="ECO:0007669"/>
    <property type="project" value="TreeGrafter"/>
</dbReference>
<dbReference type="SUPFAM" id="SSF53335">
    <property type="entry name" value="S-adenosyl-L-methionine-dependent methyltransferases"/>
    <property type="match status" value="1"/>
</dbReference>
<dbReference type="InterPro" id="IPR029063">
    <property type="entry name" value="SAM-dependent_MTases_sf"/>
</dbReference>
<gene>
    <name evidence="1" type="ORF">R9X50_00215200</name>
</gene>
<evidence type="ECO:0000313" key="1">
    <source>
        <dbReference type="EMBL" id="WPG99338.1"/>
    </source>
</evidence>
<dbReference type="Gene3D" id="3.40.50.150">
    <property type="entry name" value="Vaccinia Virus protein VP39"/>
    <property type="match status" value="1"/>
</dbReference>
<name>A0AAQ3R6E2_9PEZI</name>
<reference evidence="1 2" key="1">
    <citation type="submission" date="2023-11" db="EMBL/GenBank/DDBJ databases">
        <title>An acidophilic fungus is an integral part of prey digestion in a carnivorous sundew plant.</title>
        <authorList>
            <person name="Tsai I.J."/>
        </authorList>
    </citation>
    <scope>NUCLEOTIDE SEQUENCE [LARGE SCALE GENOMIC DNA]</scope>
    <source>
        <strain evidence="1">169a</strain>
    </source>
</reference>
<dbReference type="PANTHER" id="PTHR14614">
    <property type="entry name" value="HEPATOCELLULAR CARCINOMA-ASSOCIATED ANTIGEN"/>
    <property type="match status" value="1"/>
</dbReference>
<sequence>MALDAFLAVLGDEIVDVDEETFDLFSQPSSLPDLGMIDAKAASLEISIAGKDFTITQSPGLLQSNRSGGTTGAALWQSSVRIAEWILASDNVLCQHGILTSTSTVLELGSGISGVVACTLGSLVQRVVATDQPYVLKMLRENIDANLEPAKTGRKTGKSGKSHVAQIDVLSLDWEHDDVKSTLDANGMRDGVDVVVACDCIYNYASIPPFVQTSADICRLRCGETDGSAVPRPTVSVVIQQLRQAEVFQQWLETFMERFRVWRMPDMLLTNALGEASGFAVHVGILQ</sequence>
<proteinExistence type="predicted"/>
<dbReference type="GO" id="GO:0008757">
    <property type="term" value="F:S-adenosylmethionine-dependent methyltransferase activity"/>
    <property type="evidence" value="ECO:0007669"/>
    <property type="project" value="UniProtKB-ARBA"/>
</dbReference>
<evidence type="ECO:0008006" key="3">
    <source>
        <dbReference type="Google" id="ProtNLM"/>
    </source>
</evidence>
<dbReference type="GO" id="GO:0032991">
    <property type="term" value="C:protein-containing complex"/>
    <property type="evidence" value="ECO:0007669"/>
    <property type="project" value="TreeGrafter"/>
</dbReference>